<gene>
    <name evidence="1" type="ORF">CALMAC_LOCUS471</name>
</gene>
<name>A0A653BFJ4_CALMS</name>
<evidence type="ECO:0000313" key="2">
    <source>
        <dbReference type="Proteomes" id="UP000410492"/>
    </source>
</evidence>
<dbReference type="EMBL" id="CAACVG010000491">
    <property type="protein sequence ID" value="VEN34189.1"/>
    <property type="molecule type" value="Genomic_DNA"/>
</dbReference>
<organism evidence="1 2">
    <name type="scientific">Callosobruchus maculatus</name>
    <name type="common">Southern cowpea weevil</name>
    <name type="synonym">Pulse bruchid</name>
    <dbReference type="NCBI Taxonomy" id="64391"/>
    <lineage>
        <taxon>Eukaryota</taxon>
        <taxon>Metazoa</taxon>
        <taxon>Ecdysozoa</taxon>
        <taxon>Arthropoda</taxon>
        <taxon>Hexapoda</taxon>
        <taxon>Insecta</taxon>
        <taxon>Pterygota</taxon>
        <taxon>Neoptera</taxon>
        <taxon>Endopterygota</taxon>
        <taxon>Coleoptera</taxon>
        <taxon>Polyphaga</taxon>
        <taxon>Cucujiformia</taxon>
        <taxon>Chrysomeloidea</taxon>
        <taxon>Chrysomelidae</taxon>
        <taxon>Bruchinae</taxon>
        <taxon>Bruchini</taxon>
        <taxon>Callosobruchus</taxon>
    </lineage>
</organism>
<dbReference type="Proteomes" id="UP000410492">
    <property type="component" value="Unassembled WGS sequence"/>
</dbReference>
<evidence type="ECO:0000313" key="1">
    <source>
        <dbReference type="EMBL" id="VEN34189.1"/>
    </source>
</evidence>
<protein>
    <submittedName>
        <fullName evidence="1">Uncharacterized protein</fullName>
    </submittedName>
</protein>
<keyword evidence="2" id="KW-1185">Reference proteome</keyword>
<sequence length="178" mass="20767">MNIVKCSLRTSIILTVIPCPKGMCKVKVKHSRSFTQFDQRTQILMDNKQETNKVNFDSDSSASDYPRRADSSNYSLQNLSWGVPSQQESIAISYQHNSFFNQYPCSLPWNSYNYHWQSLYNSWLYHIANPLLSPFTSIYSPQNSFRRYFHRHDEVVRVPIPGVEDDLSKQNEALSPFK</sequence>
<accession>A0A653BFJ4</accession>
<dbReference type="AlphaFoldDB" id="A0A653BFJ4"/>
<proteinExistence type="predicted"/>
<reference evidence="1 2" key="1">
    <citation type="submission" date="2019-01" db="EMBL/GenBank/DDBJ databases">
        <authorList>
            <person name="Sayadi A."/>
        </authorList>
    </citation>
    <scope>NUCLEOTIDE SEQUENCE [LARGE SCALE GENOMIC DNA]</scope>
</reference>